<dbReference type="EMBL" id="JANAVB010021197">
    <property type="protein sequence ID" value="KAJ6826112.1"/>
    <property type="molecule type" value="Genomic_DNA"/>
</dbReference>
<dbReference type="SUPFAM" id="SSF48150">
    <property type="entry name" value="DNA-glycosylase"/>
    <property type="match status" value="1"/>
</dbReference>
<feature type="compositionally biased region" description="Polar residues" evidence="3">
    <location>
        <begin position="1"/>
        <end position="12"/>
    </location>
</feature>
<accession>A0AAX6GC27</accession>
<organism evidence="5 6">
    <name type="scientific">Iris pallida</name>
    <name type="common">Sweet iris</name>
    <dbReference type="NCBI Taxonomy" id="29817"/>
    <lineage>
        <taxon>Eukaryota</taxon>
        <taxon>Viridiplantae</taxon>
        <taxon>Streptophyta</taxon>
        <taxon>Embryophyta</taxon>
        <taxon>Tracheophyta</taxon>
        <taxon>Spermatophyta</taxon>
        <taxon>Magnoliopsida</taxon>
        <taxon>Liliopsida</taxon>
        <taxon>Asparagales</taxon>
        <taxon>Iridaceae</taxon>
        <taxon>Iridoideae</taxon>
        <taxon>Irideae</taxon>
        <taxon>Iris</taxon>
    </lineage>
</organism>
<keyword evidence="6" id="KW-1185">Reference proteome</keyword>
<reference evidence="5" key="1">
    <citation type="journal article" date="2023" name="GigaByte">
        <title>Genome assembly of the bearded iris, Iris pallida Lam.</title>
        <authorList>
            <person name="Bruccoleri R.E."/>
            <person name="Oakeley E.J."/>
            <person name="Faust A.M.E."/>
            <person name="Altorfer M."/>
            <person name="Dessus-Babus S."/>
            <person name="Burckhardt D."/>
            <person name="Oertli M."/>
            <person name="Naumann U."/>
            <person name="Petersen F."/>
            <person name="Wong J."/>
        </authorList>
    </citation>
    <scope>NUCLEOTIDE SEQUENCE</scope>
    <source>
        <strain evidence="5">GSM-AAB239-AS_SAM_17_03QT</strain>
    </source>
</reference>
<dbReference type="Pfam" id="PF00730">
    <property type="entry name" value="HhH-GPD"/>
    <property type="match status" value="1"/>
</dbReference>
<dbReference type="SMART" id="SM00478">
    <property type="entry name" value="ENDO3c"/>
    <property type="match status" value="1"/>
</dbReference>
<feature type="domain" description="HhH-GPD" evidence="4">
    <location>
        <begin position="218"/>
        <end position="344"/>
    </location>
</feature>
<sequence length="346" mass="39194">MGESSSTRTSSPLDDFFAAFTYKGEGEGEGEGEGGREREREAIPIAISSSPNSVIPPPRRKKKENKNNNNNKKPSSSSSRFEPSSHLLTTIDGERRVVSSYFQLPPGASPPVVLDRRDVHRAYDARLRPHRSLVRRLLRRIDSAAANPDELDADEKLRSYKRRKQRSSLSQEEKKLDVYKRLNDGSSTNSWVPPPSPFGLLQEKHYFDPWRVLLICMLLNITTSRQVKGVLENLFARCPTAEALLDVQEEELQRMLKPLGLQNKRARAIKIFTQQYLGTEWTHVSQLYGVGKYAADAYAIFCVGKPEEVIPQDNKLVDYWKFVCEHNEKLEQQVCLGEVGFIGTGS</sequence>
<reference evidence="5" key="2">
    <citation type="submission" date="2023-04" db="EMBL/GenBank/DDBJ databases">
        <authorList>
            <person name="Bruccoleri R.E."/>
            <person name="Oakeley E.J."/>
            <person name="Faust A.-M."/>
            <person name="Dessus-Babus S."/>
            <person name="Altorfer M."/>
            <person name="Burckhardt D."/>
            <person name="Oertli M."/>
            <person name="Naumann U."/>
            <person name="Petersen F."/>
            <person name="Wong J."/>
        </authorList>
    </citation>
    <scope>NUCLEOTIDE SEQUENCE</scope>
    <source>
        <strain evidence="5">GSM-AAB239-AS_SAM_17_03QT</strain>
        <tissue evidence="5">Leaf</tissue>
    </source>
</reference>
<feature type="compositionally biased region" description="Low complexity" evidence="3">
    <location>
        <begin position="67"/>
        <end position="84"/>
    </location>
</feature>
<evidence type="ECO:0000313" key="6">
    <source>
        <dbReference type="Proteomes" id="UP001140949"/>
    </source>
</evidence>
<dbReference type="InterPro" id="IPR011257">
    <property type="entry name" value="DNA_glycosylase"/>
</dbReference>
<dbReference type="AlphaFoldDB" id="A0AAX6GC27"/>
<dbReference type="InterPro" id="IPR003265">
    <property type="entry name" value="HhH-GPD_domain"/>
</dbReference>
<evidence type="ECO:0000313" key="5">
    <source>
        <dbReference type="EMBL" id="KAJ6826112.1"/>
    </source>
</evidence>
<proteinExistence type="predicted"/>
<name>A0AAX6GC27_IRIPA</name>
<protein>
    <submittedName>
        <fullName evidence="5">Methyl-CpG-binding domain protein 4-like protein</fullName>
    </submittedName>
</protein>
<dbReference type="CDD" id="cd00056">
    <property type="entry name" value="ENDO3c"/>
    <property type="match status" value="1"/>
</dbReference>
<comment type="subcellular location">
    <subcellularLocation>
        <location evidence="1">Nucleus</location>
    </subcellularLocation>
</comment>
<gene>
    <name evidence="5" type="ORF">M6B38_374105</name>
</gene>
<evidence type="ECO:0000256" key="1">
    <source>
        <dbReference type="ARBA" id="ARBA00004123"/>
    </source>
</evidence>
<dbReference type="PANTHER" id="PTHR15074">
    <property type="entry name" value="METHYL-CPG-BINDING PROTEIN"/>
    <property type="match status" value="1"/>
</dbReference>
<feature type="compositionally biased region" description="Basic and acidic residues" evidence="3">
    <location>
        <begin position="33"/>
        <end position="42"/>
    </location>
</feature>
<dbReference type="Gene3D" id="1.10.340.30">
    <property type="entry name" value="Hypothetical protein, domain 2"/>
    <property type="match status" value="1"/>
</dbReference>
<dbReference type="Proteomes" id="UP001140949">
    <property type="component" value="Unassembled WGS sequence"/>
</dbReference>
<keyword evidence="2" id="KW-0539">Nucleus</keyword>
<evidence type="ECO:0000256" key="3">
    <source>
        <dbReference type="SAM" id="MobiDB-lite"/>
    </source>
</evidence>
<dbReference type="GO" id="GO:0005634">
    <property type="term" value="C:nucleus"/>
    <property type="evidence" value="ECO:0007669"/>
    <property type="project" value="UniProtKB-SubCell"/>
</dbReference>
<feature type="compositionally biased region" description="Low complexity" evidence="3">
    <location>
        <begin position="43"/>
        <end position="53"/>
    </location>
</feature>
<dbReference type="GO" id="GO:0003677">
    <property type="term" value="F:DNA binding"/>
    <property type="evidence" value="ECO:0007669"/>
    <property type="project" value="InterPro"/>
</dbReference>
<dbReference type="InterPro" id="IPR045138">
    <property type="entry name" value="MeCP2/MBD4"/>
</dbReference>
<evidence type="ECO:0000256" key="2">
    <source>
        <dbReference type="ARBA" id="ARBA00023242"/>
    </source>
</evidence>
<dbReference type="GO" id="GO:0006284">
    <property type="term" value="P:base-excision repair"/>
    <property type="evidence" value="ECO:0007669"/>
    <property type="project" value="InterPro"/>
</dbReference>
<comment type="caution">
    <text evidence="5">The sequence shown here is derived from an EMBL/GenBank/DDBJ whole genome shotgun (WGS) entry which is preliminary data.</text>
</comment>
<dbReference type="GO" id="GO:0003824">
    <property type="term" value="F:catalytic activity"/>
    <property type="evidence" value="ECO:0007669"/>
    <property type="project" value="InterPro"/>
</dbReference>
<evidence type="ECO:0000259" key="4">
    <source>
        <dbReference type="SMART" id="SM00478"/>
    </source>
</evidence>
<feature type="region of interest" description="Disordered" evidence="3">
    <location>
        <begin position="1"/>
        <end position="84"/>
    </location>
</feature>
<dbReference type="PANTHER" id="PTHR15074:SF0">
    <property type="entry name" value="METHYL-CPG-BINDING DOMAIN PROTEIN 4-LIKE PROTEIN"/>
    <property type="match status" value="1"/>
</dbReference>